<feature type="domain" description="Hedgehog/Intein (Hint)" evidence="1">
    <location>
        <begin position="169"/>
        <end position="315"/>
    </location>
</feature>
<gene>
    <name evidence="3" type="ORF">JHX88_03815</name>
    <name evidence="2" type="ORF">SAMN05421772_11561</name>
</gene>
<evidence type="ECO:0000313" key="3">
    <source>
        <dbReference type="EMBL" id="WCR03897.1"/>
    </source>
</evidence>
<dbReference type="Gene3D" id="2.170.16.10">
    <property type="entry name" value="Hedgehog/Intein (Hint) domain"/>
    <property type="match status" value="1"/>
</dbReference>
<dbReference type="EMBL" id="FTOU01000015">
    <property type="protein sequence ID" value="SIT06591.1"/>
    <property type="molecule type" value="Genomic_DNA"/>
</dbReference>
<evidence type="ECO:0000259" key="1">
    <source>
        <dbReference type="Pfam" id="PF13403"/>
    </source>
</evidence>
<dbReference type="SUPFAM" id="SSF51294">
    <property type="entry name" value="Hedgehog/intein (Hint) domain"/>
    <property type="match status" value="1"/>
</dbReference>
<reference evidence="2 4" key="1">
    <citation type="submission" date="2017-01" db="EMBL/GenBank/DDBJ databases">
        <authorList>
            <person name="Varghese N."/>
            <person name="Submissions S."/>
        </authorList>
    </citation>
    <scope>NUCLEOTIDE SEQUENCE [LARGE SCALE GENOMIC DNA]</scope>
    <source>
        <strain evidence="2 4">DSM 18447</strain>
    </source>
</reference>
<dbReference type="RefSeq" id="WP_084203256.1">
    <property type="nucleotide sequence ID" value="NZ_CP067140.1"/>
</dbReference>
<evidence type="ECO:0000313" key="5">
    <source>
        <dbReference type="Proteomes" id="UP001215549"/>
    </source>
</evidence>
<dbReference type="Proteomes" id="UP000186216">
    <property type="component" value="Unassembled WGS sequence"/>
</dbReference>
<dbReference type="EMBL" id="CP067140">
    <property type="protein sequence ID" value="WCR03897.1"/>
    <property type="molecule type" value="Genomic_DNA"/>
</dbReference>
<sequence>MTEYTFWAIRENAITWGYKDPLSDGNGDPDGFAPGSSFTINDTSQFFQVTVSDDDLYLNQYADFDTTQIWIGPDVALNPTYPNDRYAASLAYKTIDAFPGGGIYKFGSTAVDNDYGFITFSGLQPGDIKEGVTYSITSVGPYGTYTDDGNGRAPRIAYSDLYGYDQPFICFTANTLIETDHGNKPVEELQIGDMIATMDDGYQPIRWIGSTSRDAIDIARNPKLRPIRIPAGALGGGLPKRDLMVSRQHRVLVKSKIAQRMFGADEVLIPANKLVGVNGIEIAEDIDNVTYFHILFDKHQVIFSEDAPTESLFTGPEALKSVSPAARQEIETLFPQITAPDFIAEPARLIPAKGSAVKKLVARHVKHATPLL</sequence>
<protein>
    <submittedName>
        <fullName evidence="2">Hint domain-containing protein</fullName>
    </submittedName>
</protein>
<name>A0AA45W742_9RHOB</name>
<dbReference type="Proteomes" id="UP001215549">
    <property type="component" value="Chromosome"/>
</dbReference>
<evidence type="ECO:0000313" key="2">
    <source>
        <dbReference type="EMBL" id="SIT06591.1"/>
    </source>
</evidence>
<dbReference type="InterPro" id="IPR028992">
    <property type="entry name" value="Hedgehog/Intein_dom"/>
</dbReference>
<reference evidence="3 5" key="2">
    <citation type="submission" date="2021-01" db="EMBL/GenBank/DDBJ databases">
        <title>Biogeographic distribution of Paracoccus.</title>
        <authorList>
            <person name="Hollensteiner J."/>
            <person name="Leineberger J."/>
            <person name="Brinkhoff T."/>
            <person name="Daniel R."/>
        </authorList>
    </citation>
    <scope>NUCLEOTIDE SEQUENCE [LARGE SCALE GENOMIC DNA]</scope>
    <source>
        <strain evidence="3 5">DSM 18447</strain>
    </source>
</reference>
<evidence type="ECO:0000313" key="4">
    <source>
        <dbReference type="Proteomes" id="UP000186216"/>
    </source>
</evidence>
<dbReference type="InterPro" id="IPR036844">
    <property type="entry name" value="Hint_dom_sf"/>
</dbReference>
<organism evidence="2 4">
    <name type="scientific">Paracoccus saliphilus</name>
    <dbReference type="NCBI Taxonomy" id="405559"/>
    <lineage>
        <taxon>Bacteria</taxon>
        <taxon>Pseudomonadati</taxon>
        <taxon>Pseudomonadota</taxon>
        <taxon>Alphaproteobacteria</taxon>
        <taxon>Rhodobacterales</taxon>
        <taxon>Paracoccaceae</taxon>
        <taxon>Paracoccus</taxon>
    </lineage>
</organism>
<dbReference type="Pfam" id="PF13403">
    <property type="entry name" value="Hint_2"/>
    <property type="match status" value="1"/>
</dbReference>
<dbReference type="AlphaFoldDB" id="A0AA45W742"/>
<accession>A0AA45W742</accession>
<keyword evidence="5" id="KW-1185">Reference proteome</keyword>
<proteinExistence type="predicted"/>